<reference evidence="1 2" key="1">
    <citation type="submission" date="2019-04" db="EMBL/GenBank/DDBJ databases">
        <title>Thalassotalea guangxiensis sp. nov., isolated from sediment of the coastal wetland.</title>
        <authorList>
            <person name="Zheng S."/>
            <person name="Zhang D."/>
        </authorList>
    </citation>
    <scope>NUCLEOTIDE SEQUENCE [LARGE SCALE GENOMIC DNA]</scope>
    <source>
        <strain evidence="1 2">ZS-4</strain>
    </source>
</reference>
<keyword evidence="1" id="KW-0436">Ligase</keyword>
<dbReference type="SUPFAM" id="SSF56801">
    <property type="entry name" value="Acetyl-CoA synthetase-like"/>
    <property type="match status" value="1"/>
</dbReference>
<proteinExistence type="predicted"/>
<dbReference type="GO" id="GO:0016874">
    <property type="term" value="F:ligase activity"/>
    <property type="evidence" value="ECO:0007669"/>
    <property type="project" value="UniProtKB-KW"/>
</dbReference>
<protein>
    <submittedName>
        <fullName evidence="1">Phenylacetate--CoA ligase family protein</fullName>
    </submittedName>
</protein>
<dbReference type="InterPro" id="IPR053158">
    <property type="entry name" value="CapK_Type1_Caps_Biosynth"/>
</dbReference>
<dbReference type="PANTHER" id="PTHR36932:SF1">
    <property type="entry name" value="CAPSULAR POLYSACCHARIDE BIOSYNTHESIS PROTEIN"/>
    <property type="match status" value="1"/>
</dbReference>
<evidence type="ECO:0000313" key="1">
    <source>
        <dbReference type="EMBL" id="TKB46141.1"/>
    </source>
</evidence>
<accession>A0A4U1B6H3</accession>
<sequence>MTRSVKQKIFQFKNKLIRGRALEHYDELLKNSKLDSEDLRNITLVQLKKLFAYAKANIPYYSAVFKDIDVEDIKNFDDWENLPVLTKQDIKANIKQLMPVNISKNRLRVVSTGGSTGEPLKLYHDKLYFSDVLGWRVLNWWGCEPSDNIAFIYRKVKTGWRATLNALLWYPTKRIFLDASMMTSTTMDVFLNKIQTQRPKVLQGYVGGVYEFAKYCRFKGITFDFFSAVWVTSAPLSETQRRLMDEVFKAPVYDQYGCSEVYWLAAECLERNGLHVFSDERYIEMVDHDKKSVKKGQFGVVTITDLGNYAFPLIRYQNGDRGRYLERECSCGLPFPLIDKVKGRVTDVIKLPNGNIIAGDFLTTIFDNEPDTVHEFQIHQREDYSITLKCVLGDAPNARANCDKKIKELEELVANEISISLCFVDNIKHDNGKTRYIISDIK</sequence>
<dbReference type="AlphaFoldDB" id="A0A4U1B6H3"/>
<dbReference type="PANTHER" id="PTHR36932">
    <property type="entry name" value="CAPSULAR POLYSACCHARIDE BIOSYNTHESIS PROTEIN"/>
    <property type="match status" value="1"/>
</dbReference>
<name>A0A4U1B6H3_9GAMM</name>
<dbReference type="RefSeq" id="WP_136735149.1">
    <property type="nucleotide sequence ID" value="NZ_SWDB01000010.1"/>
</dbReference>
<dbReference type="Proteomes" id="UP000307999">
    <property type="component" value="Unassembled WGS sequence"/>
</dbReference>
<dbReference type="EMBL" id="SWDB01000010">
    <property type="protein sequence ID" value="TKB46141.1"/>
    <property type="molecule type" value="Genomic_DNA"/>
</dbReference>
<dbReference type="OrthoDB" id="580775at2"/>
<comment type="caution">
    <text evidence="1">The sequence shown here is derived from an EMBL/GenBank/DDBJ whole genome shotgun (WGS) entry which is preliminary data.</text>
</comment>
<keyword evidence="2" id="KW-1185">Reference proteome</keyword>
<organism evidence="1 2">
    <name type="scientific">Thalassotalea mangrovi</name>
    <dbReference type="NCBI Taxonomy" id="2572245"/>
    <lineage>
        <taxon>Bacteria</taxon>
        <taxon>Pseudomonadati</taxon>
        <taxon>Pseudomonadota</taxon>
        <taxon>Gammaproteobacteria</taxon>
        <taxon>Alteromonadales</taxon>
        <taxon>Colwelliaceae</taxon>
        <taxon>Thalassotalea</taxon>
    </lineage>
</organism>
<evidence type="ECO:0000313" key="2">
    <source>
        <dbReference type="Proteomes" id="UP000307999"/>
    </source>
</evidence>
<gene>
    <name evidence="1" type="ORF">E8M12_05810</name>
</gene>
<dbReference type="Gene3D" id="3.40.50.12780">
    <property type="entry name" value="N-terminal domain of ligase-like"/>
    <property type="match status" value="1"/>
</dbReference>
<dbReference type="InterPro" id="IPR042099">
    <property type="entry name" value="ANL_N_sf"/>
</dbReference>